<dbReference type="SMART" id="SM00317">
    <property type="entry name" value="SET"/>
    <property type="match status" value="1"/>
</dbReference>
<keyword evidence="1" id="KW-0732">Signal</keyword>
<gene>
    <name evidence="3" type="ORF">QBC38DRAFT_512690</name>
</gene>
<evidence type="ECO:0000313" key="3">
    <source>
        <dbReference type="EMBL" id="KAK4222910.1"/>
    </source>
</evidence>
<dbReference type="InterPro" id="IPR046341">
    <property type="entry name" value="SET_dom_sf"/>
</dbReference>
<proteinExistence type="predicted"/>
<dbReference type="CDD" id="cd20071">
    <property type="entry name" value="SET_SMYD"/>
    <property type="match status" value="1"/>
</dbReference>
<evidence type="ECO:0000256" key="1">
    <source>
        <dbReference type="SAM" id="SignalP"/>
    </source>
</evidence>
<dbReference type="SUPFAM" id="SSF48452">
    <property type="entry name" value="TPR-like"/>
    <property type="match status" value="1"/>
</dbReference>
<reference evidence="3" key="2">
    <citation type="submission" date="2023-05" db="EMBL/GenBank/DDBJ databases">
        <authorList>
            <consortium name="Lawrence Berkeley National Laboratory"/>
            <person name="Steindorff A."/>
            <person name="Hensen N."/>
            <person name="Bonometti L."/>
            <person name="Westerberg I."/>
            <person name="Brannstrom I.O."/>
            <person name="Guillou S."/>
            <person name="Cros-Aarteil S."/>
            <person name="Calhoun S."/>
            <person name="Haridas S."/>
            <person name="Kuo A."/>
            <person name="Mondo S."/>
            <person name="Pangilinan J."/>
            <person name="Riley R."/>
            <person name="Labutti K."/>
            <person name="Andreopoulos B."/>
            <person name="Lipzen A."/>
            <person name="Chen C."/>
            <person name="Yanf M."/>
            <person name="Daum C."/>
            <person name="Ng V."/>
            <person name="Clum A."/>
            <person name="Ohm R."/>
            <person name="Martin F."/>
            <person name="Silar P."/>
            <person name="Natvig D."/>
            <person name="Lalanne C."/>
            <person name="Gautier V."/>
            <person name="Ament-Velasquez S.L."/>
            <person name="Kruys A."/>
            <person name="Hutchinson M.I."/>
            <person name="Powell A.J."/>
            <person name="Barry K."/>
            <person name="Miller A.N."/>
            <person name="Grigoriev I.V."/>
            <person name="Debuchy R."/>
            <person name="Gladieux P."/>
            <person name="Thoren M.H."/>
            <person name="Johannesson H."/>
        </authorList>
    </citation>
    <scope>NUCLEOTIDE SEQUENCE</scope>
    <source>
        <strain evidence="3">CBS 990.96</strain>
    </source>
</reference>
<dbReference type="PROSITE" id="PS50280">
    <property type="entry name" value="SET"/>
    <property type="match status" value="1"/>
</dbReference>
<dbReference type="InterPro" id="IPR001214">
    <property type="entry name" value="SET_dom"/>
</dbReference>
<dbReference type="Proteomes" id="UP001301958">
    <property type="component" value="Unassembled WGS sequence"/>
</dbReference>
<evidence type="ECO:0000313" key="4">
    <source>
        <dbReference type="Proteomes" id="UP001301958"/>
    </source>
</evidence>
<reference evidence="3" key="1">
    <citation type="journal article" date="2023" name="Mol. Phylogenet. Evol.">
        <title>Genome-scale phylogeny and comparative genomics of the fungal order Sordariales.</title>
        <authorList>
            <person name="Hensen N."/>
            <person name="Bonometti L."/>
            <person name="Westerberg I."/>
            <person name="Brannstrom I.O."/>
            <person name="Guillou S."/>
            <person name="Cros-Aarteil S."/>
            <person name="Calhoun S."/>
            <person name="Haridas S."/>
            <person name="Kuo A."/>
            <person name="Mondo S."/>
            <person name="Pangilinan J."/>
            <person name="Riley R."/>
            <person name="LaButti K."/>
            <person name="Andreopoulos B."/>
            <person name="Lipzen A."/>
            <person name="Chen C."/>
            <person name="Yan M."/>
            <person name="Daum C."/>
            <person name="Ng V."/>
            <person name="Clum A."/>
            <person name="Steindorff A."/>
            <person name="Ohm R.A."/>
            <person name="Martin F."/>
            <person name="Silar P."/>
            <person name="Natvig D.O."/>
            <person name="Lalanne C."/>
            <person name="Gautier V."/>
            <person name="Ament-Velasquez S.L."/>
            <person name="Kruys A."/>
            <person name="Hutchinson M.I."/>
            <person name="Powell A.J."/>
            <person name="Barry K."/>
            <person name="Miller A.N."/>
            <person name="Grigoriev I.V."/>
            <person name="Debuchy R."/>
            <person name="Gladieux P."/>
            <person name="Hiltunen Thoren M."/>
            <person name="Johannesson H."/>
        </authorList>
    </citation>
    <scope>NUCLEOTIDE SEQUENCE</scope>
    <source>
        <strain evidence="3">CBS 990.96</strain>
    </source>
</reference>
<feature type="signal peptide" evidence="1">
    <location>
        <begin position="1"/>
        <end position="22"/>
    </location>
</feature>
<dbReference type="Gene3D" id="1.25.40.10">
    <property type="entry name" value="Tetratricopeptide repeat domain"/>
    <property type="match status" value="1"/>
</dbReference>
<comment type="caution">
    <text evidence="3">The sequence shown here is derived from an EMBL/GenBank/DDBJ whole genome shotgun (WGS) entry which is preliminary data.</text>
</comment>
<dbReference type="AlphaFoldDB" id="A0AAN7BGT0"/>
<dbReference type="InterPro" id="IPR053185">
    <property type="entry name" value="SET_domain_protein"/>
</dbReference>
<dbReference type="Pfam" id="PF00856">
    <property type="entry name" value="SET"/>
    <property type="match status" value="1"/>
</dbReference>
<dbReference type="Gene3D" id="2.170.270.10">
    <property type="entry name" value="SET domain"/>
    <property type="match status" value="1"/>
</dbReference>
<dbReference type="PANTHER" id="PTHR47332">
    <property type="entry name" value="SET DOMAIN-CONTAINING PROTEIN 5"/>
    <property type="match status" value="1"/>
</dbReference>
<dbReference type="EMBL" id="MU865448">
    <property type="protein sequence ID" value="KAK4222910.1"/>
    <property type="molecule type" value="Genomic_DNA"/>
</dbReference>
<keyword evidence="4" id="KW-1185">Reference proteome</keyword>
<name>A0AAN7BGT0_9PEZI</name>
<feature type="domain" description="SET" evidence="2">
    <location>
        <begin position="129"/>
        <end position="276"/>
    </location>
</feature>
<accession>A0AAN7BGT0</accession>
<dbReference type="PANTHER" id="PTHR47332:SF6">
    <property type="entry name" value="SET DOMAIN-CONTAINING PROTEIN"/>
    <property type="match status" value="1"/>
</dbReference>
<organism evidence="3 4">
    <name type="scientific">Podospora fimiseda</name>
    <dbReference type="NCBI Taxonomy" id="252190"/>
    <lineage>
        <taxon>Eukaryota</taxon>
        <taxon>Fungi</taxon>
        <taxon>Dikarya</taxon>
        <taxon>Ascomycota</taxon>
        <taxon>Pezizomycotina</taxon>
        <taxon>Sordariomycetes</taxon>
        <taxon>Sordariomycetidae</taxon>
        <taxon>Sordariales</taxon>
        <taxon>Podosporaceae</taxon>
        <taxon>Podospora</taxon>
    </lineage>
</organism>
<evidence type="ECO:0000259" key="2">
    <source>
        <dbReference type="PROSITE" id="PS50280"/>
    </source>
</evidence>
<feature type="chain" id="PRO_5042853848" description="SET domain-containing protein" evidence="1">
    <location>
        <begin position="23"/>
        <end position="409"/>
    </location>
</feature>
<sequence>MCFSLSHRQYLLLFTLLSTASANDQAQKPLQNLDSDCLPGPLIHDSIPTCLPSSSSQSSPFINPYCLSSTPYCVFTSTQFRSASRGISIITSKTSSQNDPSSTSNNILPYISSILTSNLSPPTSLPSTPPYELRKLKDKGYGLIATRKIPRGSVFMLDYAILLADVELPRKMKMKQGRELLKEAFWRLPEPERVLGLARSSPTPEETPVEEDVMRTNSFNVEIEGRGFMGLFPDIARMNHACKPSAITKFNSTDLSNAVTAFRDILPGEEITISYTAHNLPSPSRRHRLLNQWGFSCTCSLCSLPPALLSASDNRRTKIDELGPKVLKLVDKGDFENAIKLNKELLTLLKEEEMIPHLGDYYEVMGRLYLAWARTREAKKWFERALDEYRGFGVKGKGVEELERVVKGL</sequence>
<protein>
    <recommendedName>
        <fullName evidence="2">SET domain-containing protein</fullName>
    </recommendedName>
</protein>
<dbReference type="InterPro" id="IPR011990">
    <property type="entry name" value="TPR-like_helical_dom_sf"/>
</dbReference>
<dbReference type="SUPFAM" id="SSF82199">
    <property type="entry name" value="SET domain"/>
    <property type="match status" value="1"/>
</dbReference>